<dbReference type="PANTHER" id="PTHR48475:SF2">
    <property type="entry name" value="RIBONUCLEASE H"/>
    <property type="match status" value="1"/>
</dbReference>
<evidence type="ECO:0000313" key="2">
    <source>
        <dbReference type="EMBL" id="KAL0349444.1"/>
    </source>
</evidence>
<gene>
    <name evidence="2" type="ORF">Sangu_1172200</name>
</gene>
<dbReference type="SUPFAM" id="SSF56672">
    <property type="entry name" value="DNA/RNA polymerases"/>
    <property type="match status" value="1"/>
</dbReference>
<evidence type="ECO:0000259" key="1">
    <source>
        <dbReference type="Pfam" id="PF17919"/>
    </source>
</evidence>
<dbReference type="InterPro" id="IPR043128">
    <property type="entry name" value="Rev_trsase/Diguanyl_cyclase"/>
</dbReference>
<dbReference type="AlphaFoldDB" id="A0AAW2P0B4"/>
<sequence>MVTQRGNKANPLKIKAILDIKAPTNVNEVQKLTGKIAVLSCFISKAAEKILPFFKVLRKAKQFEWDTSCQQAFKELKKYLAELPLLVKPIQWDTLYLYLSTTPKLFSFVLIHEKGGKQMPIYYVSKVLNGVERWYTPIEKIALALLVTSGRLVKWVVELNEYDISYLSCTTIKAQDLADFVSEMAGTPMEDAFKVEKWLLHVDGSSTTQGSGAGVVITSSHG</sequence>
<dbReference type="Pfam" id="PF17919">
    <property type="entry name" value="RT_RNaseH_2"/>
    <property type="match status" value="1"/>
</dbReference>
<accession>A0AAW2P0B4</accession>
<dbReference type="PANTHER" id="PTHR48475">
    <property type="entry name" value="RIBONUCLEASE H"/>
    <property type="match status" value="1"/>
</dbReference>
<protein>
    <recommendedName>
        <fullName evidence="1">Reverse transcriptase/retrotransposon-derived protein RNase H-like domain-containing protein</fullName>
    </recommendedName>
</protein>
<name>A0AAW2P0B4_9LAMI</name>
<reference evidence="2" key="1">
    <citation type="submission" date="2020-06" db="EMBL/GenBank/DDBJ databases">
        <authorList>
            <person name="Li T."/>
            <person name="Hu X."/>
            <person name="Zhang T."/>
            <person name="Song X."/>
            <person name="Zhang H."/>
            <person name="Dai N."/>
            <person name="Sheng W."/>
            <person name="Hou X."/>
            <person name="Wei L."/>
        </authorList>
    </citation>
    <scope>NUCLEOTIDE SEQUENCE</scope>
    <source>
        <strain evidence="2">G01</strain>
        <tissue evidence="2">Leaf</tissue>
    </source>
</reference>
<dbReference type="InterPro" id="IPR041577">
    <property type="entry name" value="RT_RNaseH_2"/>
</dbReference>
<dbReference type="EMBL" id="JACGWK010000006">
    <property type="protein sequence ID" value="KAL0349444.1"/>
    <property type="molecule type" value="Genomic_DNA"/>
</dbReference>
<comment type="caution">
    <text evidence="2">The sequence shown here is derived from an EMBL/GenBank/DDBJ whole genome shotgun (WGS) entry which is preliminary data.</text>
</comment>
<reference evidence="2" key="2">
    <citation type="journal article" date="2024" name="Plant">
        <title>Genomic evolution and insights into agronomic trait innovations of Sesamum species.</title>
        <authorList>
            <person name="Miao H."/>
            <person name="Wang L."/>
            <person name="Qu L."/>
            <person name="Liu H."/>
            <person name="Sun Y."/>
            <person name="Le M."/>
            <person name="Wang Q."/>
            <person name="Wei S."/>
            <person name="Zheng Y."/>
            <person name="Lin W."/>
            <person name="Duan Y."/>
            <person name="Cao H."/>
            <person name="Xiong S."/>
            <person name="Wang X."/>
            <person name="Wei L."/>
            <person name="Li C."/>
            <person name="Ma Q."/>
            <person name="Ju M."/>
            <person name="Zhao R."/>
            <person name="Li G."/>
            <person name="Mu C."/>
            <person name="Tian Q."/>
            <person name="Mei H."/>
            <person name="Zhang T."/>
            <person name="Gao T."/>
            <person name="Zhang H."/>
        </authorList>
    </citation>
    <scope>NUCLEOTIDE SEQUENCE</scope>
    <source>
        <strain evidence="2">G01</strain>
    </source>
</reference>
<dbReference type="InterPro" id="IPR043502">
    <property type="entry name" value="DNA/RNA_pol_sf"/>
</dbReference>
<proteinExistence type="predicted"/>
<dbReference type="Gene3D" id="3.30.70.270">
    <property type="match status" value="1"/>
</dbReference>
<organism evidence="2">
    <name type="scientific">Sesamum angustifolium</name>
    <dbReference type="NCBI Taxonomy" id="2727405"/>
    <lineage>
        <taxon>Eukaryota</taxon>
        <taxon>Viridiplantae</taxon>
        <taxon>Streptophyta</taxon>
        <taxon>Embryophyta</taxon>
        <taxon>Tracheophyta</taxon>
        <taxon>Spermatophyta</taxon>
        <taxon>Magnoliopsida</taxon>
        <taxon>eudicotyledons</taxon>
        <taxon>Gunneridae</taxon>
        <taxon>Pentapetalae</taxon>
        <taxon>asterids</taxon>
        <taxon>lamiids</taxon>
        <taxon>Lamiales</taxon>
        <taxon>Pedaliaceae</taxon>
        <taxon>Sesamum</taxon>
    </lineage>
</organism>
<feature type="domain" description="Reverse transcriptase/retrotransposon-derived protein RNase H-like" evidence="1">
    <location>
        <begin position="65"/>
        <end position="148"/>
    </location>
</feature>